<dbReference type="PANTHER" id="PTHR42820:SF21">
    <property type="entry name" value="SHORT-CHAIN DEHYDROGENASE REDUCTASE 3B-LIKE"/>
    <property type="match status" value="1"/>
</dbReference>
<proteinExistence type="inferred from homology"/>
<dbReference type="Gene3D" id="3.40.50.720">
    <property type="entry name" value="NAD(P)-binding Rossmann-like Domain"/>
    <property type="match status" value="1"/>
</dbReference>
<comment type="caution">
    <text evidence="2">The sequence shown here is derived from an EMBL/GenBank/DDBJ whole genome shotgun (WGS) entry which is preliminary data.</text>
</comment>
<gene>
    <name evidence="2" type="ORF">TAV2_LOCUS4233</name>
</gene>
<protein>
    <submittedName>
        <fullName evidence="2">Uncharacterized protein</fullName>
    </submittedName>
</protein>
<evidence type="ECO:0000313" key="2">
    <source>
        <dbReference type="EMBL" id="CAH2040912.1"/>
    </source>
</evidence>
<reference evidence="2 3" key="1">
    <citation type="submission" date="2022-03" db="EMBL/GenBank/DDBJ databases">
        <authorList>
            <person name="Nunn A."/>
            <person name="Chopra R."/>
            <person name="Nunn A."/>
            <person name="Contreras Garrido A."/>
        </authorList>
    </citation>
    <scope>NUCLEOTIDE SEQUENCE [LARGE SCALE GENOMIC DNA]</scope>
</reference>
<dbReference type="PANTHER" id="PTHR42820">
    <property type="entry name" value="SHORT-CHAIN DEHYDROGENASE REDUCTASE"/>
    <property type="match status" value="1"/>
</dbReference>
<accession>A0AAU9RGC3</accession>
<dbReference type="Proteomes" id="UP000836841">
    <property type="component" value="Unassembled WGS sequence"/>
</dbReference>
<keyword evidence="3" id="KW-1185">Reference proteome</keyword>
<sequence>MSKHAMVGLVWMASRQLRKHGIRVNCVSPAGIVTPFVCNSHDQYTLEEIEKAFKPRTPLKGIALKVRNIADAVVFLASDDSAFVSGHDLVVDVGFLTQGMQFNL</sequence>
<dbReference type="SUPFAM" id="SSF51735">
    <property type="entry name" value="NAD(P)-binding Rossmann-fold domains"/>
    <property type="match status" value="1"/>
</dbReference>
<dbReference type="EMBL" id="CAJVSB020000042">
    <property type="protein sequence ID" value="CAH2040912.1"/>
    <property type="molecule type" value="Genomic_DNA"/>
</dbReference>
<dbReference type="InterPro" id="IPR036291">
    <property type="entry name" value="NAD(P)-bd_dom_sf"/>
</dbReference>
<dbReference type="InterPro" id="IPR002347">
    <property type="entry name" value="SDR_fam"/>
</dbReference>
<evidence type="ECO:0000313" key="3">
    <source>
        <dbReference type="Proteomes" id="UP000836841"/>
    </source>
</evidence>
<dbReference type="AlphaFoldDB" id="A0AAU9RGC3"/>
<name>A0AAU9RGC3_THLAR</name>
<dbReference type="PRINTS" id="PR00081">
    <property type="entry name" value="GDHRDH"/>
</dbReference>
<organism evidence="2 3">
    <name type="scientific">Thlaspi arvense</name>
    <name type="common">Field penny-cress</name>
    <dbReference type="NCBI Taxonomy" id="13288"/>
    <lineage>
        <taxon>Eukaryota</taxon>
        <taxon>Viridiplantae</taxon>
        <taxon>Streptophyta</taxon>
        <taxon>Embryophyta</taxon>
        <taxon>Tracheophyta</taxon>
        <taxon>Spermatophyta</taxon>
        <taxon>Magnoliopsida</taxon>
        <taxon>eudicotyledons</taxon>
        <taxon>Gunneridae</taxon>
        <taxon>Pentapetalae</taxon>
        <taxon>rosids</taxon>
        <taxon>malvids</taxon>
        <taxon>Brassicales</taxon>
        <taxon>Brassicaceae</taxon>
        <taxon>Thlaspideae</taxon>
        <taxon>Thlaspi</taxon>
    </lineage>
</organism>
<evidence type="ECO:0000256" key="1">
    <source>
        <dbReference type="ARBA" id="ARBA00006484"/>
    </source>
</evidence>
<dbReference type="Pfam" id="PF13561">
    <property type="entry name" value="adh_short_C2"/>
    <property type="match status" value="1"/>
</dbReference>
<comment type="similarity">
    <text evidence="1">Belongs to the short-chain dehydrogenases/reductases (SDR) family.</text>
</comment>